<reference evidence="7 8" key="1">
    <citation type="submission" date="2020-08" db="EMBL/GenBank/DDBJ databases">
        <title>Sequencing the genomes of 1000 actinobacteria strains.</title>
        <authorList>
            <person name="Klenk H.-P."/>
        </authorList>
    </citation>
    <scope>NUCLEOTIDE SEQUENCE [LARGE SCALE GENOMIC DNA]</scope>
    <source>
        <strain evidence="7 8">DSM 105369</strain>
    </source>
</reference>
<dbReference type="Pfam" id="PF01899">
    <property type="entry name" value="MNHE"/>
    <property type="match status" value="1"/>
</dbReference>
<name>A0A839N9U5_9MICO</name>
<comment type="subcellular location">
    <subcellularLocation>
        <location evidence="1">Cell membrane</location>
        <topology evidence="1">Multi-pass membrane protein</topology>
    </subcellularLocation>
</comment>
<evidence type="ECO:0000256" key="6">
    <source>
        <dbReference type="ARBA" id="ARBA00023136"/>
    </source>
</evidence>
<dbReference type="AlphaFoldDB" id="A0A839N9U5"/>
<evidence type="ECO:0000313" key="8">
    <source>
        <dbReference type="Proteomes" id="UP000559182"/>
    </source>
</evidence>
<dbReference type="Proteomes" id="UP000559182">
    <property type="component" value="Unassembled WGS sequence"/>
</dbReference>
<accession>A0A839N9U5</accession>
<evidence type="ECO:0000313" key="7">
    <source>
        <dbReference type="EMBL" id="MBB2891501.1"/>
    </source>
</evidence>
<evidence type="ECO:0000256" key="2">
    <source>
        <dbReference type="ARBA" id="ARBA00006228"/>
    </source>
</evidence>
<evidence type="ECO:0000256" key="1">
    <source>
        <dbReference type="ARBA" id="ARBA00004651"/>
    </source>
</evidence>
<protein>
    <submittedName>
        <fullName evidence="7">Multisubunit Na+/H+ antiporter MnhE subunit</fullName>
    </submittedName>
</protein>
<comment type="similarity">
    <text evidence="2">Belongs to the CPA3 antiporters (TC 2.A.63) subunit E family.</text>
</comment>
<evidence type="ECO:0000256" key="3">
    <source>
        <dbReference type="ARBA" id="ARBA00022475"/>
    </source>
</evidence>
<proteinExistence type="inferred from homology"/>
<dbReference type="GO" id="GO:0008324">
    <property type="term" value="F:monoatomic cation transmembrane transporter activity"/>
    <property type="evidence" value="ECO:0007669"/>
    <property type="project" value="InterPro"/>
</dbReference>
<evidence type="ECO:0000256" key="5">
    <source>
        <dbReference type="ARBA" id="ARBA00022989"/>
    </source>
</evidence>
<keyword evidence="8" id="KW-1185">Reference proteome</keyword>
<dbReference type="EMBL" id="JACHVQ010000001">
    <property type="protein sequence ID" value="MBB2891501.1"/>
    <property type="molecule type" value="Genomic_DNA"/>
</dbReference>
<dbReference type="InterPro" id="IPR002758">
    <property type="entry name" value="Cation_antiport_E"/>
</dbReference>
<dbReference type="PANTHER" id="PTHR34584:SF1">
    <property type="entry name" value="NA(+)_H(+) ANTIPORTER SUBUNIT E1"/>
    <property type="match status" value="1"/>
</dbReference>
<gene>
    <name evidence="7" type="ORF">FHU39_001485</name>
</gene>
<organism evidence="7 8">
    <name type="scientific">Flexivirga oryzae</name>
    <dbReference type="NCBI Taxonomy" id="1794944"/>
    <lineage>
        <taxon>Bacteria</taxon>
        <taxon>Bacillati</taxon>
        <taxon>Actinomycetota</taxon>
        <taxon>Actinomycetes</taxon>
        <taxon>Micrococcales</taxon>
        <taxon>Dermacoccaceae</taxon>
        <taxon>Flexivirga</taxon>
    </lineage>
</organism>
<dbReference type="PANTHER" id="PTHR34584">
    <property type="entry name" value="NA(+)/H(+) ANTIPORTER SUBUNIT E1"/>
    <property type="match status" value="1"/>
</dbReference>
<evidence type="ECO:0000256" key="4">
    <source>
        <dbReference type="ARBA" id="ARBA00022692"/>
    </source>
</evidence>
<keyword evidence="4" id="KW-0812">Transmembrane</keyword>
<keyword evidence="6" id="KW-0472">Membrane</keyword>
<sequence>MRMLRMRDGSARSLISSFVWAFLCWLVLTWSTETEQLVSGALLAGAVTAGNYGLGTVARPWAVLDPRRLVALMRLAGTSGGRLLVAGMSLSRVVWSGGSRPGSGLVAIGTDEHRDGGLATVGLLTSLTPDNQLVDLDRRRSVLLYHTLRVRPDRAEQRRALTGSVEHAISEVR</sequence>
<comment type="caution">
    <text evidence="7">The sequence shown here is derived from an EMBL/GenBank/DDBJ whole genome shotgun (WGS) entry which is preliminary data.</text>
</comment>
<keyword evidence="3" id="KW-1003">Cell membrane</keyword>
<keyword evidence="5" id="KW-1133">Transmembrane helix</keyword>
<dbReference type="GO" id="GO:0005886">
    <property type="term" value="C:plasma membrane"/>
    <property type="evidence" value="ECO:0007669"/>
    <property type="project" value="UniProtKB-SubCell"/>
</dbReference>